<proteinExistence type="predicted"/>
<feature type="transmembrane region" description="Helical" evidence="1">
    <location>
        <begin position="52"/>
        <end position="74"/>
    </location>
</feature>
<comment type="caution">
    <text evidence="3">The sequence shown here is derived from an EMBL/GenBank/DDBJ whole genome shotgun (WGS) entry which is preliminary data.</text>
</comment>
<dbReference type="EMBL" id="MU802141">
    <property type="protein sequence ID" value="KAJ3981015.1"/>
    <property type="molecule type" value="Genomic_DNA"/>
</dbReference>
<name>A0AA38PSL3_9AGAR</name>
<keyword evidence="1" id="KW-0812">Transmembrane</keyword>
<accession>A0AA38PSL3</accession>
<evidence type="ECO:0000256" key="2">
    <source>
        <dbReference type="SAM" id="SignalP"/>
    </source>
</evidence>
<keyword evidence="1" id="KW-1133">Transmembrane helix</keyword>
<protein>
    <submittedName>
        <fullName evidence="3">Uncharacterized protein</fullName>
    </submittedName>
</protein>
<evidence type="ECO:0000313" key="4">
    <source>
        <dbReference type="Proteomes" id="UP001163850"/>
    </source>
</evidence>
<feature type="signal peptide" evidence="2">
    <location>
        <begin position="1"/>
        <end position="22"/>
    </location>
</feature>
<reference evidence="3" key="1">
    <citation type="submission" date="2022-08" db="EMBL/GenBank/DDBJ databases">
        <authorList>
            <consortium name="DOE Joint Genome Institute"/>
            <person name="Min B."/>
            <person name="Riley R."/>
            <person name="Sierra-Patev S."/>
            <person name="Naranjo-Ortiz M."/>
            <person name="Looney B."/>
            <person name="Konkel Z."/>
            <person name="Slot J.C."/>
            <person name="Sakamoto Y."/>
            <person name="Steenwyk J.L."/>
            <person name="Rokas A."/>
            <person name="Carro J."/>
            <person name="Camarero S."/>
            <person name="Ferreira P."/>
            <person name="Molpeceres G."/>
            <person name="Ruiz-Duenas F.J."/>
            <person name="Serrano A."/>
            <person name="Henrissat B."/>
            <person name="Drula E."/>
            <person name="Hughes K.W."/>
            <person name="Mata J.L."/>
            <person name="Ishikawa N.K."/>
            <person name="Vargas-Isla R."/>
            <person name="Ushijima S."/>
            <person name="Smith C.A."/>
            <person name="Ahrendt S."/>
            <person name="Andreopoulos W."/>
            <person name="He G."/>
            <person name="Labutti K."/>
            <person name="Lipzen A."/>
            <person name="Ng V."/>
            <person name="Sandor L."/>
            <person name="Barry K."/>
            <person name="Martinez A.T."/>
            <person name="Xiao Y."/>
            <person name="Gibbons J.G."/>
            <person name="Terashima K."/>
            <person name="Hibbett D.S."/>
            <person name="Grigoriev I.V."/>
        </authorList>
    </citation>
    <scope>NUCLEOTIDE SEQUENCE</scope>
    <source>
        <strain evidence="3">TFB7829</strain>
    </source>
</reference>
<feature type="chain" id="PRO_5041465167" evidence="2">
    <location>
        <begin position="23"/>
        <end position="102"/>
    </location>
</feature>
<dbReference type="AlphaFoldDB" id="A0AA38PSL3"/>
<sequence>MRRSKDLFFILYTFFPFDYVYAMESSDVRGRVEHQHPDSMKDGSVDEPVQRVSLVVLVKVLEGGNILILILILVTKKLKDDGMELKDKAKDGFIPEWCLQKK</sequence>
<evidence type="ECO:0000313" key="3">
    <source>
        <dbReference type="EMBL" id="KAJ3981015.1"/>
    </source>
</evidence>
<evidence type="ECO:0000256" key="1">
    <source>
        <dbReference type="SAM" id="Phobius"/>
    </source>
</evidence>
<gene>
    <name evidence="3" type="ORF">F5890DRAFT_1538207</name>
</gene>
<organism evidence="3 4">
    <name type="scientific">Lentinula detonsa</name>
    <dbReference type="NCBI Taxonomy" id="2804962"/>
    <lineage>
        <taxon>Eukaryota</taxon>
        <taxon>Fungi</taxon>
        <taxon>Dikarya</taxon>
        <taxon>Basidiomycota</taxon>
        <taxon>Agaricomycotina</taxon>
        <taxon>Agaricomycetes</taxon>
        <taxon>Agaricomycetidae</taxon>
        <taxon>Agaricales</taxon>
        <taxon>Marasmiineae</taxon>
        <taxon>Omphalotaceae</taxon>
        <taxon>Lentinula</taxon>
    </lineage>
</organism>
<dbReference type="Proteomes" id="UP001163850">
    <property type="component" value="Unassembled WGS sequence"/>
</dbReference>
<keyword evidence="2" id="KW-0732">Signal</keyword>
<keyword evidence="1" id="KW-0472">Membrane</keyword>